<dbReference type="GO" id="GO:0003677">
    <property type="term" value="F:DNA binding"/>
    <property type="evidence" value="ECO:0007669"/>
    <property type="project" value="InterPro"/>
</dbReference>
<dbReference type="STRING" id="104452.A0A0L7KWN1"/>
<dbReference type="PANTHER" id="PTHR10267">
    <property type="entry name" value="DNA POLYMERASE SUBUNIT GAMMA-1"/>
    <property type="match status" value="1"/>
</dbReference>
<feature type="domain" description="DNA mitochondrial polymerase exonuclease" evidence="1">
    <location>
        <begin position="114"/>
        <end position="160"/>
    </location>
</feature>
<evidence type="ECO:0000313" key="2">
    <source>
        <dbReference type="EMBL" id="KOB67464.1"/>
    </source>
</evidence>
<dbReference type="GO" id="GO:0006264">
    <property type="term" value="P:mitochondrial DNA replication"/>
    <property type="evidence" value="ECO:0007669"/>
    <property type="project" value="TreeGrafter"/>
</dbReference>
<evidence type="ECO:0000313" key="3">
    <source>
        <dbReference type="Proteomes" id="UP000037510"/>
    </source>
</evidence>
<comment type="caution">
    <text evidence="2">The sequence shown here is derived from an EMBL/GenBank/DDBJ whole genome shotgun (WGS) entry which is preliminary data.</text>
</comment>
<protein>
    <submittedName>
        <fullName evidence="2">Putative DNA polymerase subunit gamma 1, mitochondrial</fullName>
    </submittedName>
</protein>
<reference evidence="2 3" key="1">
    <citation type="journal article" date="2015" name="Genome Biol. Evol.">
        <title>The genome of winter moth (Operophtera brumata) provides a genomic perspective on sexual dimorphism and phenology.</title>
        <authorList>
            <person name="Derks M.F."/>
            <person name="Smit S."/>
            <person name="Salis L."/>
            <person name="Schijlen E."/>
            <person name="Bossers A."/>
            <person name="Mateman C."/>
            <person name="Pijl A.S."/>
            <person name="de Ridder D."/>
            <person name="Groenen M.A."/>
            <person name="Visser M.E."/>
            <person name="Megens H.J."/>
        </authorList>
    </citation>
    <scope>NUCLEOTIDE SEQUENCE [LARGE SCALE GENOMIC DNA]</scope>
    <source>
        <strain evidence="2">WM2013NL</strain>
        <tissue evidence="2">Head and thorax</tissue>
    </source>
</reference>
<dbReference type="PANTHER" id="PTHR10267:SF0">
    <property type="entry name" value="DNA POLYMERASE SUBUNIT GAMMA-1"/>
    <property type="match status" value="1"/>
</dbReference>
<gene>
    <name evidence="2" type="ORF">OBRU01_19791</name>
</gene>
<proteinExistence type="predicted"/>
<dbReference type="EMBL" id="JTDY01005024">
    <property type="protein sequence ID" value="KOB67464.1"/>
    <property type="molecule type" value="Genomic_DNA"/>
</dbReference>
<organism evidence="2 3">
    <name type="scientific">Operophtera brumata</name>
    <name type="common">Winter moth</name>
    <name type="synonym">Phalaena brumata</name>
    <dbReference type="NCBI Taxonomy" id="104452"/>
    <lineage>
        <taxon>Eukaryota</taxon>
        <taxon>Metazoa</taxon>
        <taxon>Ecdysozoa</taxon>
        <taxon>Arthropoda</taxon>
        <taxon>Hexapoda</taxon>
        <taxon>Insecta</taxon>
        <taxon>Pterygota</taxon>
        <taxon>Neoptera</taxon>
        <taxon>Endopterygota</taxon>
        <taxon>Lepidoptera</taxon>
        <taxon>Glossata</taxon>
        <taxon>Ditrysia</taxon>
        <taxon>Geometroidea</taxon>
        <taxon>Geometridae</taxon>
        <taxon>Larentiinae</taxon>
        <taxon>Operophtera</taxon>
    </lineage>
</organism>
<dbReference type="GO" id="GO:0008408">
    <property type="term" value="F:3'-5' exonuclease activity"/>
    <property type="evidence" value="ECO:0007669"/>
    <property type="project" value="TreeGrafter"/>
</dbReference>
<accession>A0A0L7KWN1</accession>
<sequence length="161" mass="18430">MNRLRVLLASTVRARPVLSKIQTPAKMQKFGHHEEGPPQPFDNMPFSIPNRCYCDIFPSSEIKIIRRKDAKQSDNLKEKNKSKENVENVSKEFRVNEKSLIKLGIDYNKCSHLPDVELALPELAGNDVVEHFYNIAEEQCAPYRALLKELAECTLPQLPKV</sequence>
<dbReference type="InterPro" id="IPR041336">
    <property type="entry name" value="DNApol_Exo"/>
</dbReference>
<keyword evidence="3" id="KW-1185">Reference proteome</keyword>
<dbReference type="GO" id="GO:0003887">
    <property type="term" value="F:DNA-directed DNA polymerase activity"/>
    <property type="evidence" value="ECO:0007669"/>
    <property type="project" value="TreeGrafter"/>
</dbReference>
<name>A0A0L7KWN1_OPEBR</name>
<dbReference type="GO" id="GO:0005760">
    <property type="term" value="C:gamma DNA polymerase complex"/>
    <property type="evidence" value="ECO:0007669"/>
    <property type="project" value="InterPro"/>
</dbReference>
<dbReference type="InterPro" id="IPR002297">
    <property type="entry name" value="DNA-dir_DNA_pol_A_mt"/>
</dbReference>
<evidence type="ECO:0000259" key="1">
    <source>
        <dbReference type="Pfam" id="PF18136"/>
    </source>
</evidence>
<dbReference type="AlphaFoldDB" id="A0A0L7KWN1"/>
<dbReference type="Pfam" id="PF18136">
    <property type="entry name" value="DNApol_Exo"/>
    <property type="match status" value="1"/>
</dbReference>
<dbReference type="Proteomes" id="UP000037510">
    <property type="component" value="Unassembled WGS sequence"/>
</dbReference>